<gene>
    <name evidence="2" type="ORF">L873DRAFT_1846751</name>
</gene>
<proteinExistence type="predicted"/>
<reference evidence="2 3" key="1">
    <citation type="journal article" date="2018" name="Nat. Ecol. Evol.">
        <title>Pezizomycetes genomes reveal the molecular basis of ectomycorrhizal truffle lifestyle.</title>
        <authorList>
            <person name="Murat C."/>
            <person name="Payen T."/>
            <person name="Noel B."/>
            <person name="Kuo A."/>
            <person name="Morin E."/>
            <person name="Chen J."/>
            <person name="Kohler A."/>
            <person name="Krizsan K."/>
            <person name="Balestrini R."/>
            <person name="Da Silva C."/>
            <person name="Montanini B."/>
            <person name="Hainaut M."/>
            <person name="Levati E."/>
            <person name="Barry K.W."/>
            <person name="Belfiori B."/>
            <person name="Cichocki N."/>
            <person name="Clum A."/>
            <person name="Dockter R.B."/>
            <person name="Fauchery L."/>
            <person name="Guy J."/>
            <person name="Iotti M."/>
            <person name="Le Tacon F."/>
            <person name="Lindquist E.A."/>
            <person name="Lipzen A."/>
            <person name="Malagnac F."/>
            <person name="Mello A."/>
            <person name="Molinier V."/>
            <person name="Miyauchi S."/>
            <person name="Poulain J."/>
            <person name="Riccioni C."/>
            <person name="Rubini A."/>
            <person name="Sitrit Y."/>
            <person name="Splivallo R."/>
            <person name="Traeger S."/>
            <person name="Wang M."/>
            <person name="Zifcakova L."/>
            <person name="Wipf D."/>
            <person name="Zambonelli A."/>
            <person name="Paolocci F."/>
            <person name="Nowrousian M."/>
            <person name="Ottonello S."/>
            <person name="Baldrian P."/>
            <person name="Spatafora J.W."/>
            <person name="Henrissat B."/>
            <person name="Nagy L.G."/>
            <person name="Aury J.M."/>
            <person name="Wincker P."/>
            <person name="Grigoriev I.V."/>
            <person name="Bonfante P."/>
            <person name="Martin F.M."/>
        </authorList>
    </citation>
    <scope>NUCLEOTIDE SEQUENCE [LARGE SCALE GENOMIC DNA]</scope>
    <source>
        <strain evidence="2 3">120613-1</strain>
    </source>
</reference>
<name>A0A3N4JJR3_9PEZI</name>
<dbReference type="AlphaFoldDB" id="A0A3N4JJR3"/>
<evidence type="ECO:0000313" key="3">
    <source>
        <dbReference type="Proteomes" id="UP000276215"/>
    </source>
</evidence>
<protein>
    <submittedName>
        <fullName evidence="2">Uncharacterized protein</fullName>
    </submittedName>
</protein>
<evidence type="ECO:0000256" key="1">
    <source>
        <dbReference type="SAM" id="MobiDB-lite"/>
    </source>
</evidence>
<accession>A0A3N4JJR3</accession>
<sequence length="125" mass="14309">MILFEHIILTWENYSCRVQLLFCDFSTFQTNDNQTHPKPLTMQEIEMETAVPRSTAPGIIRNSKAAACEDKDNSDPDPTAMANLMPKLKSGRPRKFNDTQRAEVVAMATQDTITTLLRKMREVYK</sequence>
<organism evidence="2 3">
    <name type="scientific">Choiromyces venosus 120613-1</name>
    <dbReference type="NCBI Taxonomy" id="1336337"/>
    <lineage>
        <taxon>Eukaryota</taxon>
        <taxon>Fungi</taxon>
        <taxon>Dikarya</taxon>
        <taxon>Ascomycota</taxon>
        <taxon>Pezizomycotina</taxon>
        <taxon>Pezizomycetes</taxon>
        <taxon>Pezizales</taxon>
        <taxon>Tuberaceae</taxon>
        <taxon>Choiromyces</taxon>
    </lineage>
</organism>
<dbReference type="EMBL" id="ML120442">
    <property type="protein sequence ID" value="RPA94104.1"/>
    <property type="molecule type" value="Genomic_DNA"/>
</dbReference>
<dbReference type="Proteomes" id="UP000276215">
    <property type="component" value="Unassembled WGS sequence"/>
</dbReference>
<keyword evidence="3" id="KW-1185">Reference proteome</keyword>
<feature type="region of interest" description="Disordered" evidence="1">
    <location>
        <begin position="66"/>
        <end position="94"/>
    </location>
</feature>
<evidence type="ECO:0000313" key="2">
    <source>
        <dbReference type="EMBL" id="RPA94104.1"/>
    </source>
</evidence>